<evidence type="ECO:0000313" key="7">
    <source>
        <dbReference type="Proteomes" id="UP000002852"/>
    </source>
</evidence>
<evidence type="ECO:0000256" key="3">
    <source>
        <dbReference type="PROSITE-ProRule" id="PRU00035"/>
    </source>
</evidence>
<dbReference type="PROSITE" id="PS00633">
    <property type="entry name" value="BROMODOMAIN_1"/>
    <property type="match status" value="1"/>
</dbReference>
<dbReference type="SUPFAM" id="SSF47370">
    <property type="entry name" value="Bromodomain"/>
    <property type="match status" value="2"/>
</dbReference>
<feature type="region of interest" description="Disordered" evidence="4">
    <location>
        <begin position="210"/>
        <end position="239"/>
    </location>
</feature>
<dbReference type="STRING" id="8083.ENSXMAP00000031482"/>
<dbReference type="InterPro" id="IPR050935">
    <property type="entry name" value="Bromo_chromatin_reader"/>
</dbReference>
<evidence type="ECO:0000313" key="6">
    <source>
        <dbReference type="Ensembl" id="ENSXMAP00000031482.1"/>
    </source>
</evidence>
<dbReference type="GO" id="GO:0006338">
    <property type="term" value="P:chromatin remodeling"/>
    <property type="evidence" value="ECO:0007669"/>
    <property type="project" value="TreeGrafter"/>
</dbReference>
<keyword evidence="2 3" id="KW-0103">Bromodomain</keyword>
<reference evidence="6" key="3">
    <citation type="submission" date="2025-08" db="UniProtKB">
        <authorList>
            <consortium name="Ensembl"/>
        </authorList>
    </citation>
    <scope>IDENTIFICATION</scope>
    <source>
        <strain evidence="6">JP 163 A</strain>
    </source>
</reference>
<dbReference type="PROSITE" id="PS50014">
    <property type="entry name" value="BROMODOMAIN_2"/>
    <property type="match status" value="2"/>
</dbReference>
<accession>A0A3B5QLL3</accession>
<sequence length="306" mass="34948">MSSDAEPDPKMPVNPPPPEVTDPNKPGRRTNQLQYMEKVVVKALWRHQFAWPFYQPVDAVSLGLPDYHKIITSPMDLGTIKKRLENNYYWSSSECLQDFNTMFTNCYIYNKPTDDIVLMALALEKIFLQKVSQMPQKEEEIVPHAGKGKGRKSIPPGNVVASISTLLSTNRMYHSFTQDLHNTSKTSSGQDATQTCVLQQKVLLTAKKRMRPEGTGRATTPTKSDFEARDIPNPNTEHGGLREQLKYCSNILKEMLSKKHSAYAWPFYRPVDAKALGIHDYHDIIKYPMDLSTVKVELLFFYLYVD</sequence>
<keyword evidence="7" id="KW-1185">Reference proteome</keyword>
<dbReference type="PRINTS" id="PR00503">
    <property type="entry name" value="BROMODOMAIN"/>
</dbReference>
<dbReference type="FunFam" id="1.20.920.10:FF:000002">
    <property type="entry name" value="Bromodomain-containing protein 4"/>
    <property type="match status" value="1"/>
</dbReference>
<reference evidence="7" key="1">
    <citation type="submission" date="2012-01" db="EMBL/GenBank/DDBJ databases">
        <authorList>
            <person name="Walter R."/>
            <person name="Schartl M."/>
            <person name="Warren W."/>
        </authorList>
    </citation>
    <scope>NUCLEOTIDE SEQUENCE [LARGE SCALE GENOMIC DNA]</scope>
    <source>
        <strain evidence="7">JP 163 A</strain>
    </source>
</reference>
<dbReference type="GO" id="GO:0005634">
    <property type="term" value="C:nucleus"/>
    <property type="evidence" value="ECO:0007669"/>
    <property type="project" value="TreeGrafter"/>
</dbReference>
<dbReference type="OMA" id="MINNCNI"/>
<dbReference type="InterPro" id="IPR001487">
    <property type="entry name" value="Bromodomain"/>
</dbReference>
<dbReference type="Pfam" id="PF00439">
    <property type="entry name" value="Bromodomain"/>
    <property type="match status" value="2"/>
</dbReference>
<dbReference type="Gene3D" id="1.20.920.10">
    <property type="entry name" value="Bromodomain-like"/>
    <property type="match status" value="2"/>
</dbReference>
<dbReference type="GO" id="GO:0000785">
    <property type="term" value="C:chromatin"/>
    <property type="evidence" value="ECO:0007669"/>
    <property type="project" value="TreeGrafter"/>
</dbReference>
<dbReference type="PANTHER" id="PTHR22880:SF246">
    <property type="entry name" value="BROMODOMAIN-CONTAINING PROTEIN 3"/>
    <property type="match status" value="1"/>
</dbReference>
<dbReference type="GeneTree" id="ENSGT00940000153385"/>
<feature type="compositionally biased region" description="Pro residues" evidence="4">
    <location>
        <begin position="10"/>
        <end position="20"/>
    </location>
</feature>
<keyword evidence="1" id="KW-0677">Repeat</keyword>
<organism evidence="6 7">
    <name type="scientific">Xiphophorus maculatus</name>
    <name type="common">Southern platyfish</name>
    <name type="synonym">Platypoecilus maculatus</name>
    <dbReference type="NCBI Taxonomy" id="8083"/>
    <lineage>
        <taxon>Eukaryota</taxon>
        <taxon>Metazoa</taxon>
        <taxon>Chordata</taxon>
        <taxon>Craniata</taxon>
        <taxon>Vertebrata</taxon>
        <taxon>Euteleostomi</taxon>
        <taxon>Actinopterygii</taxon>
        <taxon>Neopterygii</taxon>
        <taxon>Teleostei</taxon>
        <taxon>Neoteleostei</taxon>
        <taxon>Acanthomorphata</taxon>
        <taxon>Ovalentaria</taxon>
        <taxon>Atherinomorphae</taxon>
        <taxon>Cyprinodontiformes</taxon>
        <taxon>Poeciliidae</taxon>
        <taxon>Poeciliinae</taxon>
        <taxon>Xiphophorus</taxon>
    </lineage>
</organism>
<proteinExistence type="predicted"/>
<dbReference type="AlphaFoldDB" id="A0A3B5QLL3"/>
<evidence type="ECO:0000256" key="4">
    <source>
        <dbReference type="SAM" id="MobiDB-lite"/>
    </source>
</evidence>
<name>A0A3B5QLL3_XIPMA</name>
<dbReference type="SMART" id="SM00297">
    <property type="entry name" value="BROMO"/>
    <property type="match status" value="2"/>
</dbReference>
<dbReference type="PANTHER" id="PTHR22880">
    <property type="entry name" value="FALZ-RELATED BROMODOMAIN-CONTAINING PROTEINS"/>
    <property type="match status" value="1"/>
</dbReference>
<feature type="domain" description="Bromo" evidence="5">
    <location>
        <begin position="259"/>
        <end position="306"/>
    </location>
</feature>
<protein>
    <submittedName>
        <fullName evidence="6">Bromodomain containing 3</fullName>
    </submittedName>
</protein>
<dbReference type="InterPro" id="IPR043508">
    <property type="entry name" value="Bromo_Brdt_I"/>
</dbReference>
<reference evidence="7" key="2">
    <citation type="journal article" date="2013" name="Nat. Genet.">
        <title>The genome of the platyfish, Xiphophorus maculatus, provides insights into evolutionary adaptation and several complex traits.</title>
        <authorList>
            <person name="Schartl M."/>
            <person name="Walter R.B."/>
            <person name="Shen Y."/>
            <person name="Garcia T."/>
            <person name="Catchen J."/>
            <person name="Amores A."/>
            <person name="Braasch I."/>
            <person name="Chalopin D."/>
            <person name="Volff J.N."/>
            <person name="Lesch K.P."/>
            <person name="Bisazza A."/>
            <person name="Minx P."/>
            <person name="Hillier L."/>
            <person name="Wilson R.K."/>
            <person name="Fuerstenberg S."/>
            <person name="Boore J."/>
            <person name="Searle S."/>
            <person name="Postlethwait J.H."/>
            <person name="Warren W.C."/>
        </authorList>
    </citation>
    <scope>NUCLEOTIDE SEQUENCE [LARGE SCALE GENOMIC DNA]</scope>
    <source>
        <strain evidence="7">JP 163 A</strain>
    </source>
</reference>
<dbReference type="Proteomes" id="UP000002852">
    <property type="component" value="Unassembled WGS sequence"/>
</dbReference>
<dbReference type="Ensembl" id="ENSXMAT00000029982.1">
    <property type="protein sequence ID" value="ENSXMAP00000031482.1"/>
    <property type="gene ID" value="ENSXMAG00000021806.1"/>
</dbReference>
<feature type="domain" description="Bromo" evidence="5">
    <location>
        <begin position="45"/>
        <end position="117"/>
    </location>
</feature>
<dbReference type="InterPro" id="IPR018359">
    <property type="entry name" value="Bromodomain_CS"/>
</dbReference>
<reference evidence="6" key="4">
    <citation type="submission" date="2025-09" db="UniProtKB">
        <authorList>
            <consortium name="Ensembl"/>
        </authorList>
    </citation>
    <scope>IDENTIFICATION</scope>
    <source>
        <strain evidence="6">JP 163 A</strain>
    </source>
</reference>
<evidence type="ECO:0000256" key="1">
    <source>
        <dbReference type="ARBA" id="ARBA00022737"/>
    </source>
</evidence>
<dbReference type="GO" id="GO:0006355">
    <property type="term" value="P:regulation of DNA-templated transcription"/>
    <property type="evidence" value="ECO:0007669"/>
    <property type="project" value="TreeGrafter"/>
</dbReference>
<dbReference type="InterPro" id="IPR036427">
    <property type="entry name" value="Bromodomain-like_sf"/>
</dbReference>
<dbReference type="CDD" id="cd05497">
    <property type="entry name" value="Bromo_Brdt_I_like"/>
    <property type="match status" value="1"/>
</dbReference>
<feature type="region of interest" description="Disordered" evidence="4">
    <location>
        <begin position="1"/>
        <end position="29"/>
    </location>
</feature>
<evidence type="ECO:0000259" key="5">
    <source>
        <dbReference type="PROSITE" id="PS50014"/>
    </source>
</evidence>
<evidence type="ECO:0000256" key="2">
    <source>
        <dbReference type="ARBA" id="ARBA00023117"/>
    </source>
</evidence>
<dbReference type="InParanoid" id="A0A3B5QLL3"/>